<evidence type="ECO:0000313" key="4">
    <source>
        <dbReference type="Proteomes" id="UP000632377"/>
    </source>
</evidence>
<dbReference type="PRINTS" id="PR00412">
    <property type="entry name" value="EPOXHYDRLASE"/>
</dbReference>
<dbReference type="Gene3D" id="3.40.50.1820">
    <property type="entry name" value="alpha/beta hydrolase"/>
    <property type="match status" value="1"/>
</dbReference>
<feature type="domain" description="AB hydrolase-1" evidence="2">
    <location>
        <begin position="24"/>
        <end position="275"/>
    </location>
</feature>
<proteinExistence type="predicted"/>
<evidence type="ECO:0000259" key="2">
    <source>
        <dbReference type="Pfam" id="PF00561"/>
    </source>
</evidence>
<evidence type="ECO:0000256" key="1">
    <source>
        <dbReference type="ARBA" id="ARBA00022801"/>
    </source>
</evidence>
<dbReference type="Pfam" id="PF00561">
    <property type="entry name" value="Abhydrolase_1"/>
    <property type="match status" value="1"/>
</dbReference>
<dbReference type="RefSeq" id="WP_202749772.1">
    <property type="nucleotide sequence ID" value="NZ_JAESWC010000009.1"/>
</dbReference>
<protein>
    <submittedName>
        <fullName evidence="3">Alpha/beta hydrolase</fullName>
    </submittedName>
</protein>
<keyword evidence="4" id="KW-1185">Reference proteome</keyword>
<dbReference type="InterPro" id="IPR000639">
    <property type="entry name" value="Epox_hydrolase-like"/>
</dbReference>
<dbReference type="InterPro" id="IPR000073">
    <property type="entry name" value="AB_hydrolase_1"/>
</dbReference>
<organism evidence="3 4">
    <name type="scientific">Clostridium rhizosphaerae</name>
    <dbReference type="NCBI Taxonomy" id="2803861"/>
    <lineage>
        <taxon>Bacteria</taxon>
        <taxon>Bacillati</taxon>
        <taxon>Bacillota</taxon>
        <taxon>Clostridia</taxon>
        <taxon>Eubacteriales</taxon>
        <taxon>Clostridiaceae</taxon>
        <taxon>Clostridium</taxon>
    </lineage>
</organism>
<dbReference type="EMBL" id="JAESWC010000009">
    <property type="protein sequence ID" value="MBL4937017.1"/>
    <property type="molecule type" value="Genomic_DNA"/>
</dbReference>
<evidence type="ECO:0000313" key="3">
    <source>
        <dbReference type="EMBL" id="MBL4937017.1"/>
    </source>
</evidence>
<dbReference type="InterPro" id="IPR029058">
    <property type="entry name" value="AB_hydrolase_fold"/>
</dbReference>
<dbReference type="PANTHER" id="PTHR43798:SF31">
    <property type="entry name" value="AB HYDROLASE SUPERFAMILY PROTEIN YCLE"/>
    <property type="match status" value="1"/>
</dbReference>
<dbReference type="PANTHER" id="PTHR43798">
    <property type="entry name" value="MONOACYLGLYCEROL LIPASE"/>
    <property type="match status" value="1"/>
</dbReference>
<comment type="caution">
    <text evidence="3">The sequence shown here is derived from an EMBL/GenBank/DDBJ whole genome shotgun (WGS) entry which is preliminary data.</text>
</comment>
<accession>A0ABS1TD29</accession>
<name>A0ABS1TD29_9CLOT</name>
<sequence>MNEIYIDNKEIKARIHEWGDKKNPTIVCLHGLGSTSLSFIELAHILKNKYHIISIDLPGHGKTPQFSRIEDYEMPNMIRWVNKIISHITEGKFYLLAHSWGADIALHYVASYPSKVTKTMLLDGGYYLKNEWYAYQASISGNICTLQDEIDYYIKDFDEYCFDTLEEHIKVEKSNYNRWSYLLEEAAKDLIRVEDGKYKYHANSFTSTGAIKSMYLYPTDSLYGKLPNSIYLLRSTQPDTMNEYRETMVEKFKKGTGSRVKLIDGAGHMIHWDKPDSVAEDILSWFRV</sequence>
<keyword evidence="1 3" id="KW-0378">Hydrolase</keyword>
<dbReference type="SUPFAM" id="SSF53474">
    <property type="entry name" value="alpha/beta-Hydrolases"/>
    <property type="match status" value="1"/>
</dbReference>
<reference evidence="3 4" key="1">
    <citation type="submission" date="2021-01" db="EMBL/GenBank/DDBJ databases">
        <title>Genome public.</title>
        <authorList>
            <person name="Liu C."/>
            <person name="Sun Q."/>
        </authorList>
    </citation>
    <scope>NUCLEOTIDE SEQUENCE [LARGE SCALE GENOMIC DNA]</scope>
    <source>
        <strain evidence="3 4">YIM B02515</strain>
    </source>
</reference>
<dbReference type="GO" id="GO:0016787">
    <property type="term" value="F:hydrolase activity"/>
    <property type="evidence" value="ECO:0007669"/>
    <property type="project" value="UniProtKB-KW"/>
</dbReference>
<dbReference type="Proteomes" id="UP000632377">
    <property type="component" value="Unassembled WGS sequence"/>
</dbReference>
<dbReference type="PRINTS" id="PR00111">
    <property type="entry name" value="ABHYDROLASE"/>
</dbReference>
<gene>
    <name evidence="3" type="ORF">JK636_14780</name>
</gene>
<dbReference type="InterPro" id="IPR050266">
    <property type="entry name" value="AB_hydrolase_sf"/>
</dbReference>